<organism evidence="2">
    <name type="scientific">Siphoviridae sp. ctkyp1</name>
    <dbReference type="NCBI Taxonomy" id="2825646"/>
    <lineage>
        <taxon>Viruses</taxon>
        <taxon>Duplodnaviria</taxon>
        <taxon>Heunggongvirae</taxon>
        <taxon>Uroviricota</taxon>
        <taxon>Caudoviricetes</taxon>
    </lineage>
</organism>
<dbReference type="InterPro" id="IPR007539">
    <property type="entry name" value="DUF551"/>
</dbReference>
<sequence length="118" mass="13888">MSHIKDRLIQLKNEVENTGNGAYFSKNNISKIVELLLADLEQDEKENGWIPVSERLPEIKMAYIKCFLVTNGRFCWMAYWTFEKEWILADCTNCKNKIDWTDVIAWMPLPNPMKEDDV</sequence>
<dbReference type="EMBL" id="BK015328">
    <property type="protein sequence ID" value="DAE01604.1"/>
    <property type="molecule type" value="Genomic_DNA"/>
</dbReference>
<accession>A0A8S5P5Y9</accession>
<reference evidence="2" key="1">
    <citation type="journal article" date="2021" name="Proc. Natl. Acad. Sci. U.S.A.">
        <title>A Catalog of Tens of Thousands of Viruses from Human Metagenomes Reveals Hidden Associations with Chronic Diseases.</title>
        <authorList>
            <person name="Tisza M.J."/>
            <person name="Buck C.B."/>
        </authorList>
    </citation>
    <scope>NUCLEOTIDE SEQUENCE</scope>
    <source>
        <strain evidence="2">Ctkyp1</strain>
    </source>
</reference>
<proteinExistence type="predicted"/>
<feature type="domain" description="DUF551" evidence="1">
    <location>
        <begin position="48"/>
        <end position="112"/>
    </location>
</feature>
<evidence type="ECO:0000313" key="2">
    <source>
        <dbReference type="EMBL" id="DAE01604.1"/>
    </source>
</evidence>
<protein>
    <recommendedName>
        <fullName evidence="1">DUF551 domain-containing protein</fullName>
    </recommendedName>
</protein>
<name>A0A8S5P5Y9_9CAUD</name>
<evidence type="ECO:0000259" key="1">
    <source>
        <dbReference type="Pfam" id="PF04448"/>
    </source>
</evidence>
<dbReference type="Pfam" id="PF04448">
    <property type="entry name" value="DUF551"/>
    <property type="match status" value="1"/>
</dbReference>